<evidence type="ECO:0000256" key="2">
    <source>
        <dbReference type="ARBA" id="ARBA00022448"/>
    </source>
</evidence>
<dbReference type="GO" id="GO:0090589">
    <property type="term" value="F:protein-phosphocysteine-trehalose phosphotransferase system transporter activity"/>
    <property type="evidence" value="ECO:0007669"/>
    <property type="project" value="TreeGrafter"/>
</dbReference>
<feature type="transmembrane region" description="Helical" evidence="12">
    <location>
        <begin position="357"/>
        <end position="377"/>
    </location>
</feature>
<feature type="transmembrane region" description="Helical" evidence="12">
    <location>
        <begin position="427"/>
        <end position="449"/>
    </location>
</feature>
<keyword evidence="7 12" id="KW-0812">Transmembrane</keyword>
<evidence type="ECO:0000256" key="8">
    <source>
        <dbReference type="ARBA" id="ARBA00022777"/>
    </source>
</evidence>
<dbReference type="CDD" id="cd00212">
    <property type="entry name" value="PTS_IIB_glc"/>
    <property type="match status" value="1"/>
</dbReference>
<keyword evidence="9 12" id="KW-1133">Transmembrane helix</keyword>
<dbReference type="InterPro" id="IPR001996">
    <property type="entry name" value="PTS_IIB_1"/>
</dbReference>
<dbReference type="PANTHER" id="PTHR30175">
    <property type="entry name" value="PHOSPHOTRANSFERASE SYSTEM TRANSPORT PROTEIN"/>
    <property type="match status" value="1"/>
</dbReference>
<evidence type="ECO:0000256" key="5">
    <source>
        <dbReference type="ARBA" id="ARBA00022679"/>
    </source>
</evidence>
<evidence type="ECO:0000256" key="12">
    <source>
        <dbReference type="SAM" id="Phobius"/>
    </source>
</evidence>
<evidence type="ECO:0000256" key="10">
    <source>
        <dbReference type="ARBA" id="ARBA00023136"/>
    </source>
</evidence>
<accession>A0A318KFY9</accession>
<keyword evidence="3" id="KW-1003">Cell membrane</keyword>
<feature type="transmembrane region" description="Helical" evidence="12">
    <location>
        <begin position="113"/>
        <end position="136"/>
    </location>
</feature>
<feature type="domain" description="PTS EIIB type-1" evidence="13">
    <location>
        <begin position="7"/>
        <end position="89"/>
    </location>
</feature>
<feature type="transmembrane region" description="Helical" evidence="12">
    <location>
        <begin position="384"/>
        <end position="401"/>
    </location>
</feature>
<evidence type="ECO:0000259" key="13">
    <source>
        <dbReference type="PROSITE" id="PS51098"/>
    </source>
</evidence>
<dbReference type="Pfam" id="PF02378">
    <property type="entry name" value="PTS_EIIC"/>
    <property type="match status" value="1"/>
</dbReference>
<keyword evidence="10 12" id="KW-0472">Membrane</keyword>
<proteinExistence type="predicted"/>
<reference evidence="15 16" key="1">
    <citation type="submission" date="2018-05" db="EMBL/GenBank/DDBJ databases">
        <title>Genomic Encyclopedia of Type Strains, Phase IV (KMG-IV): sequencing the most valuable type-strain genomes for metagenomic binning, comparative biology and taxonomic classification.</title>
        <authorList>
            <person name="Goeker M."/>
        </authorList>
    </citation>
    <scope>NUCLEOTIDE SEQUENCE [LARGE SCALE GENOMIC DNA]</scope>
    <source>
        <strain evidence="15 16">JC118</strain>
    </source>
</reference>
<dbReference type="PROSITE" id="PS51103">
    <property type="entry name" value="PTS_EIIC_TYPE_1"/>
    <property type="match status" value="1"/>
</dbReference>
<dbReference type="GO" id="GO:0008982">
    <property type="term" value="F:protein-N(PI)-phosphohistidine-sugar phosphotransferase activity"/>
    <property type="evidence" value="ECO:0007669"/>
    <property type="project" value="InterPro"/>
</dbReference>
<evidence type="ECO:0000256" key="9">
    <source>
        <dbReference type="ARBA" id="ARBA00022989"/>
    </source>
</evidence>
<dbReference type="InterPro" id="IPR018113">
    <property type="entry name" value="PTrfase_EIIB_Cys"/>
</dbReference>
<dbReference type="PROSITE" id="PS01035">
    <property type="entry name" value="PTS_EIIB_TYPE_1_CYS"/>
    <property type="match status" value="1"/>
</dbReference>
<dbReference type="RefSeq" id="WP_022938070.1">
    <property type="nucleotide sequence ID" value="NZ_CABKRQ010000004.1"/>
</dbReference>
<feature type="transmembrane region" description="Helical" evidence="12">
    <location>
        <begin position="290"/>
        <end position="316"/>
    </location>
</feature>
<dbReference type="Pfam" id="PF00367">
    <property type="entry name" value="PTS_EIIB"/>
    <property type="match status" value="1"/>
</dbReference>
<dbReference type="EMBL" id="QJKH01000016">
    <property type="protein sequence ID" value="PXX75949.1"/>
    <property type="molecule type" value="Genomic_DNA"/>
</dbReference>
<feature type="active site" description="Phosphocysteine intermediate; for EIIB activity" evidence="11">
    <location>
        <position position="29"/>
    </location>
</feature>
<feature type="transmembrane region" description="Helical" evidence="12">
    <location>
        <begin position="181"/>
        <end position="199"/>
    </location>
</feature>
<comment type="caution">
    <text evidence="15">The sequence shown here is derived from an EMBL/GenBank/DDBJ whole genome shotgun (WGS) entry which is preliminary data.</text>
</comment>
<protein>
    <submittedName>
        <fullName evidence="15">PTS system beta-glucosides-specific IIC component</fullName>
    </submittedName>
</protein>
<evidence type="ECO:0000256" key="6">
    <source>
        <dbReference type="ARBA" id="ARBA00022683"/>
    </source>
</evidence>
<name>A0A318KFY9_9FIRM</name>
<dbReference type="GO" id="GO:0009401">
    <property type="term" value="P:phosphoenolpyruvate-dependent sugar phosphotransferase system"/>
    <property type="evidence" value="ECO:0007669"/>
    <property type="project" value="UniProtKB-KW"/>
</dbReference>
<dbReference type="GO" id="GO:0005886">
    <property type="term" value="C:plasma membrane"/>
    <property type="evidence" value="ECO:0007669"/>
    <property type="project" value="UniProtKB-SubCell"/>
</dbReference>
<feature type="transmembrane region" description="Helical" evidence="12">
    <location>
        <begin position="205"/>
        <end position="229"/>
    </location>
</feature>
<evidence type="ECO:0000256" key="1">
    <source>
        <dbReference type="ARBA" id="ARBA00004651"/>
    </source>
</evidence>
<dbReference type="InterPro" id="IPR036878">
    <property type="entry name" value="Glu_permease_IIB"/>
</dbReference>
<evidence type="ECO:0000313" key="15">
    <source>
        <dbReference type="EMBL" id="PXX75949.1"/>
    </source>
</evidence>
<evidence type="ECO:0000313" key="16">
    <source>
        <dbReference type="Proteomes" id="UP000247612"/>
    </source>
</evidence>
<dbReference type="Gene3D" id="3.30.1360.60">
    <property type="entry name" value="Glucose permease domain IIB"/>
    <property type="match status" value="1"/>
</dbReference>
<evidence type="ECO:0000256" key="3">
    <source>
        <dbReference type="ARBA" id="ARBA00022475"/>
    </source>
</evidence>
<dbReference type="SUPFAM" id="SSF55604">
    <property type="entry name" value="Glucose permease domain IIB"/>
    <property type="match status" value="1"/>
</dbReference>
<keyword evidence="4" id="KW-0762">Sugar transport</keyword>
<dbReference type="PROSITE" id="PS51098">
    <property type="entry name" value="PTS_EIIB_TYPE_1"/>
    <property type="match status" value="1"/>
</dbReference>
<dbReference type="InterPro" id="IPR003352">
    <property type="entry name" value="PTS_EIIC"/>
</dbReference>
<evidence type="ECO:0000256" key="11">
    <source>
        <dbReference type="PROSITE-ProRule" id="PRU00421"/>
    </source>
</evidence>
<keyword evidence="8" id="KW-0418">Kinase</keyword>
<feature type="transmembrane region" description="Helical" evidence="12">
    <location>
        <begin position="328"/>
        <end position="351"/>
    </location>
</feature>
<feature type="transmembrane region" description="Helical" evidence="12">
    <location>
        <begin position="148"/>
        <end position="169"/>
    </location>
</feature>
<dbReference type="AlphaFoldDB" id="A0A318KFY9"/>
<evidence type="ECO:0000256" key="4">
    <source>
        <dbReference type="ARBA" id="ARBA00022597"/>
    </source>
</evidence>
<keyword evidence="6" id="KW-0598">Phosphotransferase system</keyword>
<feature type="domain" description="PTS EIIC type-1" evidence="14">
    <location>
        <begin position="116"/>
        <end position="453"/>
    </location>
</feature>
<evidence type="ECO:0000256" key="7">
    <source>
        <dbReference type="ARBA" id="ARBA00022692"/>
    </source>
</evidence>
<dbReference type="GO" id="GO:0016301">
    <property type="term" value="F:kinase activity"/>
    <property type="evidence" value="ECO:0007669"/>
    <property type="project" value="UniProtKB-KW"/>
</dbReference>
<dbReference type="Proteomes" id="UP000247612">
    <property type="component" value="Unassembled WGS sequence"/>
</dbReference>
<feature type="transmembrane region" description="Helical" evidence="12">
    <location>
        <begin position="249"/>
        <end position="270"/>
    </location>
</feature>
<gene>
    <name evidence="15" type="ORF">DES51_11639</name>
</gene>
<dbReference type="STRING" id="1034346.GCA_000313565_01765"/>
<comment type="subcellular location">
    <subcellularLocation>
        <location evidence="1">Cell membrane</location>
        <topology evidence="1">Multi-pass membrane protein</topology>
    </subcellularLocation>
</comment>
<dbReference type="InterPro" id="IPR013013">
    <property type="entry name" value="PTS_EIIC_1"/>
</dbReference>
<sequence length="453" mass="49235">MKQKDYHALADQIIKLLGGAENVSFYTRCVTRLRFHIKDRGEMNKEAIEGLSGVYGTQWQADEFQIIIGQDVGNAYEEIVSILGDSVSEVEENKVEKNSLHNLINKMCNTLSACILPVLPTIIGVGMIKVVLTVIGPNVCNLVGADNSTIIFLNFVSDAGFYFLPAFVGYTSAKYFKTNEVLGILMGVMMISPAFIELVESGANMSFFGIPIIANSYANAILPLIIIVWIMSNVYRFIDRFIPASLKSLIVPALTIVIMIPVAFCAIGPLSSVISNYLMQGLLWLNEHTGGFAVAIATSWLPLVIIFGLSGASVTIGQMMLAQYGYEIFWIYPAILFNTTLGVALFAVYLKQKKAEMLPLSITAMFGGVSEPGLFGYMVKNQKALISLMVALFFGGLYGGFSGVKNFAVTSGGIFGIVGTIGPESSIVHAFIGLAISWILAFVLTYYVALKKK</sequence>
<evidence type="ECO:0000259" key="14">
    <source>
        <dbReference type="PROSITE" id="PS51103"/>
    </source>
</evidence>
<organism evidence="15 16">
    <name type="scientific">Dielma fastidiosa</name>
    <dbReference type="NCBI Taxonomy" id="1034346"/>
    <lineage>
        <taxon>Bacteria</taxon>
        <taxon>Bacillati</taxon>
        <taxon>Bacillota</taxon>
        <taxon>Erysipelotrichia</taxon>
        <taxon>Erysipelotrichales</taxon>
        <taxon>Erysipelotrichaceae</taxon>
        <taxon>Dielma</taxon>
    </lineage>
</organism>
<dbReference type="PANTHER" id="PTHR30175:SF1">
    <property type="entry name" value="PTS SYSTEM ARBUTIN-, CELLOBIOSE-, AND SALICIN-SPECIFIC EIIBC COMPONENT-RELATED"/>
    <property type="match status" value="1"/>
</dbReference>
<dbReference type="GO" id="GO:0015771">
    <property type="term" value="P:trehalose transport"/>
    <property type="evidence" value="ECO:0007669"/>
    <property type="project" value="TreeGrafter"/>
</dbReference>
<keyword evidence="5" id="KW-0808">Transferase</keyword>
<dbReference type="OrthoDB" id="92465at2"/>
<keyword evidence="16" id="KW-1185">Reference proteome</keyword>
<keyword evidence="2" id="KW-0813">Transport</keyword>
<dbReference type="InterPro" id="IPR050558">
    <property type="entry name" value="PTS_Sugar-Specific_Components"/>
</dbReference>